<dbReference type="Gramene" id="LPERR10G06070.1">
    <property type="protein sequence ID" value="LPERR10G06070.1"/>
    <property type="gene ID" value="LPERR10G06070"/>
</dbReference>
<evidence type="ECO:0000313" key="3">
    <source>
        <dbReference type="Proteomes" id="UP000032180"/>
    </source>
</evidence>
<dbReference type="InterPro" id="IPR040390">
    <property type="entry name" value="TIFY/JAZ"/>
</dbReference>
<dbReference type="GO" id="GO:0005634">
    <property type="term" value="C:nucleus"/>
    <property type="evidence" value="ECO:0007669"/>
    <property type="project" value="TreeGrafter"/>
</dbReference>
<dbReference type="STRING" id="77586.A0A0D9XJA4"/>
<dbReference type="Pfam" id="PF09425">
    <property type="entry name" value="Jas_motif"/>
    <property type="match status" value="1"/>
</dbReference>
<evidence type="ECO:0000313" key="2">
    <source>
        <dbReference type="EnsemblPlants" id="LPERR10G06070.1"/>
    </source>
</evidence>
<proteinExistence type="predicted"/>
<dbReference type="EnsemblPlants" id="LPERR10G06070.1">
    <property type="protein sequence ID" value="LPERR10G06070.1"/>
    <property type="gene ID" value="LPERR10G06070"/>
</dbReference>
<sequence length="142" mass="14543">MATSDCAGARRRFAVACGVLSRCVKAEAAVAAAAAGKIVTSPASSTMLLMPGADVAPDVDGDDDDDDVARRGGGNAVADLPVARKGSLQRFMEKRRDRLGAAAPYSARPSLAPAANDGKKEDGGDARCWLELGIPGSCRIVQ</sequence>
<dbReference type="GO" id="GO:0009611">
    <property type="term" value="P:response to wounding"/>
    <property type="evidence" value="ECO:0007669"/>
    <property type="project" value="TreeGrafter"/>
</dbReference>
<accession>A0A0D9XJA4</accession>
<feature type="region of interest" description="Disordered" evidence="1">
    <location>
        <begin position="54"/>
        <end position="76"/>
    </location>
</feature>
<keyword evidence="3" id="KW-1185">Reference proteome</keyword>
<dbReference type="PANTHER" id="PTHR33077:SF64">
    <property type="entry name" value="PROTEIN TIFY"/>
    <property type="match status" value="1"/>
</dbReference>
<organism evidence="2 3">
    <name type="scientific">Leersia perrieri</name>
    <dbReference type="NCBI Taxonomy" id="77586"/>
    <lineage>
        <taxon>Eukaryota</taxon>
        <taxon>Viridiplantae</taxon>
        <taxon>Streptophyta</taxon>
        <taxon>Embryophyta</taxon>
        <taxon>Tracheophyta</taxon>
        <taxon>Spermatophyta</taxon>
        <taxon>Magnoliopsida</taxon>
        <taxon>Liliopsida</taxon>
        <taxon>Poales</taxon>
        <taxon>Poaceae</taxon>
        <taxon>BOP clade</taxon>
        <taxon>Oryzoideae</taxon>
        <taxon>Oryzeae</taxon>
        <taxon>Oryzinae</taxon>
        <taxon>Leersia</taxon>
    </lineage>
</organism>
<evidence type="ECO:0000256" key="1">
    <source>
        <dbReference type="SAM" id="MobiDB-lite"/>
    </source>
</evidence>
<reference evidence="2 3" key="1">
    <citation type="submission" date="2012-08" db="EMBL/GenBank/DDBJ databases">
        <title>Oryza genome evolution.</title>
        <authorList>
            <person name="Wing R.A."/>
        </authorList>
    </citation>
    <scope>NUCLEOTIDE SEQUENCE</scope>
</reference>
<dbReference type="Proteomes" id="UP000032180">
    <property type="component" value="Chromosome 10"/>
</dbReference>
<dbReference type="PANTHER" id="PTHR33077">
    <property type="entry name" value="PROTEIN TIFY 4A-RELATED-RELATED"/>
    <property type="match status" value="1"/>
</dbReference>
<name>A0A0D9XJA4_9ORYZ</name>
<reference evidence="3" key="2">
    <citation type="submission" date="2013-12" db="EMBL/GenBank/DDBJ databases">
        <authorList>
            <person name="Yu Y."/>
            <person name="Lee S."/>
            <person name="de Baynast K."/>
            <person name="Wissotski M."/>
            <person name="Liu L."/>
            <person name="Talag J."/>
            <person name="Goicoechea J."/>
            <person name="Angelova A."/>
            <person name="Jetty R."/>
            <person name="Kudrna D."/>
            <person name="Golser W."/>
            <person name="Rivera L."/>
            <person name="Zhang J."/>
            <person name="Wing R."/>
        </authorList>
    </citation>
    <scope>NUCLEOTIDE SEQUENCE</scope>
</reference>
<reference evidence="2" key="3">
    <citation type="submission" date="2015-04" db="UniProtKB">
        <authorList>
            <consortium name="EnsemblPlants"/>
        </authorList>
    </citation>
    <scope>IDENTIFICATION</scope>
</reference>
<dbReference type="HOGENOM" id="CLU_051749_3_1_1"/>
<dbReference type="GO" id="GO:0031347">
    <property type="term" value="P:regulation of defense response"/>
    <property type="evidence" value="ECO:0007669"/>
    <property type="project" value="TreeGrafter"/>
</dbReference>
<dbReference type="GO" id="GO:2000022">
    <property type="term" value="P:regulation of jasmonic acid mediated signaling pathway"/>
    <property type="evidence" value="ECO:0007669"/>
    <property type="project" value="TreeGrafter"/>
</dbReference>
<dbReference type="AlphaFoldDB" id="A0A0D9XJA4"/>
<dbReference type="InterPro" id="IPR018467">
    <property type="entry name" value="CCT_CS"/>
</dbReference>
<feature type="compositionally biased region" description="Acidic residues" evidence="1">
    <location>
        <begin position="57"/>
        <end position="67"/>
    </location>
</feature>
<feature type="region of interest" description="Disordered" evidence="1">
    <location>
        <begin position="99"/>
        <end position="126"/>
    </location>
</feature>
<protein>
    <submittedName>
        <fullName evidence="2">Uncharacterized protein</fullName>
    </submittedName>
</protein>